<feature type="domain" description="OLD protein-like TOPRIM" evidence="1">
    <location>
        <begin position="377"/>
        <end position="441"/>
    </location>
</feature>
<keyword evidence="2" id="KW-0540">Nuclease</keyword>
<sequence length="553" mass="63168">MYLENIEILGFRGINRLSLTLDDNTVLIGENAWGKSSLLDALSLLLAPSLPLYHFDLQDFYFKPGDESSRERHLQVIFTFCETAPGHHLVPRYRPFKRVWAEGNASLYRIFYRLEGEVDESQAVFTWRSFLDAQGHPIQLHDIDALAREVIRLNPVLRLRDARFIRRLRSGSIAATIDNSNEKLAQQFEQLMRELARNPQKLTDKELRQGLVAMRQLLEHYFSEQGSAASERHHRQERAYNGKSWRSLDNINRLIADPNSRSRRIILLELFSTLLQAKGSVALHAHSRPLLLIEDPETRLHPIMLSVAWGLLMQLPLQKVTTTNSGELLSLVPMEQVCRLVRESSRVATFRIGPQGMSAEDSRRIAFHIRFNRPASLFARCWLLVEGETEVWMLNELARVCGHHFAAEGVKVIEFAQSGLSPLVKFARRMGIEWHVLVDGDDAGKKYAATARSMLSVDGDTERDHLTVLPALDMEHYMYREGFSHVYHRTAQLPEKVPLSMHKIIVKAIHRSSKPDLAIEVAMEVAARGSDAIPPLIRSMFSRVLWLARGRAD</sequence>
<proteinExistence type="predicted"/>
<dbReference type="Proteomes" id="UP000253046">
    <property type="component" value="Unassembled WGS sequence"/>
</dbReference>
<accession>A0A366I1J8</accession>
<dbReference type="InterPro" id="IPR027417">
    <property type="entry name" value="P-loop_NTPase"/>
</dbReference>
<dbReference type="OrthoDB" id="5836727at2"/>
<keyword evidence="2" id="KW-0378">Hydrolase</keyword>
<keyword evidence="3" id="KW-1185">Reference proteome</keyword>
<protein>
    <submittedName>
        <fullName evidence="2">Putative ATP-dependent endonuclease of OLD family</fullName>
    </submittedName>
</protein>
<dbReference type="RefSeq" id="WP_113868261.1">
    <property type="nucleotide sequence ID" value="NZ_AGJP01000001.1"/>
</dbReference>
<dbReference type="AlphaFoldDB" id="A0A366I1J8"/>
<dbReference type="Pfam" id="PF20469">
    <property type="entry name" value="OLD-like_TOPRIM"/>
    <property type="match status" value="1"/>
</dbReference>
<dbReference type="InterPro" id="IPR034139">
    <property type="entry name" value="TOPRIM_OLD"/>
</dbReference>
<dbReference type="GO" id="GO:0000731">
    <property type="term" value="P:DNA synthesis involved in DNA repair"/>
    <property type="evidence" value="ECO:0007669"/>
    <property type="project" value="TreeGrafter"/>
</dbReference>
<dbReference type="GO" id="GO:0004519">
    <property type="term" value="F:endonuclease activity"/>
    <property type="evidence" value="ECO:0007669"/>
    <property type="project" value="UniProtKB-KW"/>
</dbReference>
<dbReference type="InterPro" id="IPR022602">
    <property type="entry name" value="DUF2813"/>
</dbReference>
<organism evidence="2 3">
    <name type="scientific">Brenneria salicis ATCC 15712 = DSM 30166</name>
    <dbReference type="NCBI Taxonomy" id="714314"/>
    <lineage>
        <taxon>Bacteria</taxon>
        <taxon>Pseudomonadati</taxon>
        <taxon>Pseudomonadota</taxon>
        <taxon>Gammaproteobacteria</taxon>
        <taxon>Enterobacterales</taxon>
        <taxon>Pectobacteriaceae</taxon>
        <taxon>Brenneria</taxon>
    </lineage>
</organism>
<keyword evidence="2" id="KW-0255">Endonuclease</keyword>
<reference evidence="2 3" key="1">
    <citation type="submission" date="2018-06" db="EMBL/GenBank/DDBJ databases">
        <title>Genomic Encyclopedia of Type Strains, Phase IV (KMG-IV): sequencing the most valuable type-strain genomes for metagenomic binning, comparative biology and taxonomic classification.</title>
        <authorList>
            <person name="Goeker M."/>
        </authorList>
    </citation>
    <scope>NUCLEOTIDE SEQUENCE [LARGE SCALE GENOMIC DNA]</scope>
    <source>
        <strain evidence="2 3">DSM 30166</strain>
    </source>
</reference>
<gene>
    <name evidence="2" type="ORF">DES54_13419</name>
</gene>
<dbReference type="CDD" id="cd01026">
    <property type="entry name" value="TOPRIM_OLD"/>
    <property type="match status" value="1"/>
</dbReference>
<dbReference type="EMBL" id="QNRY01000034">
    <property type="protein sequence ID" value="RBP59993.1"/>
    <property type="molecule type" value="Genomic_DNA"/>
</dbReference>
<dbReference type="Gene3D" id="3.40.50.300">
    <property type="entry name" value="P-loop containing nucleotide triphosphate hydrolases"/>
    <property type="match status" value="1"/>
</dbReference>
<name>A0A366I1J8_9GAMM</name>
<dbReference type="PANTHER" id="PTHR32182">
    <property type="entry name" value="DNA REPLICATION AND REPAIR PROTEIN RECF"/>
    <property type="match status" value="1"/>
</dbReference>
<evidence type="ECO:0000313" key="3">
    <source>
        <dbReference type="Proteomes" id="UP000253046"/>
    </source>
</evidence>
<evidence type="ECO:0000259" key="1">
    <source>
        <dbReference type="Pfam" id="PF20469"/>
    </source>
</evidence>
<dbReference type="Pfam" id="PF11398">
    <property type="entry name" value="DUF2813"/>
    <property type="match status" value="1"/>
</dbReference>
<dbReference type="PANTHER" id="PTHR32182:SF19">
    <property type="entry name" value="HOMOLOGY WITH RECF PROTEIN"/>
    <property type="match status" value="1"/>
</dbReference>
<evidence type="ECO:0000313" key="2">
    <source>
        <dbReference type="EMBL" id="RBP59993.1"/>
    </source>
</evidence>
<dbReference type="SUPFAM" id="SSF52540">
    <property type="entry name" value="P-loop containing nucleoside triphosphate hydrolases"/>
    <property type="match status" value="1"/>
</dbReference>
<dbReference type="GO" id="GO:0006302">
    <property type="term" value="P:double-strand break repair"/>
    <property type="evidence" value="ECO:0007669"/>
    <property type="project" value="TreeGrafter"/>
</dbReference>
<comment type="caution">
    <text evidence="2">The sequence shown here is derived from an EMBL/GenBank/DDBJ whole genome shotgun (WGS) entry which is preliminary data.</text>
</comment>